<dbReference type="Pfam" id="PF13976">
    <property type="entry name" value="gag_pre-integrs"/>
    <property type="match status" value="1"/>
</dbReference>
<dbReference type="InterPro" id="IPR012337">
    <property type="entry name" value="RNaseH-like_sf"/>
</dbReference>
<organism evidence="2">
    <name type="scientific">Lygus hesperus</name>
    <name type="common">Western plant bug</name>
    <dbReference type="NCBI Taxonomy" id="30085"/>
    <lineage>
        <taxon>Eukaryota</taxon>
        <taxon>Metazoa</taxon>
        <taxon>Ecdysozoa</taxon>
        <taxon>Arthropoda</taxon>
        <taxon>Hexapoda</taxon>
        <taxon>Insecta</taxon>
        <taxon>Pterygota</taxon>
        <taxon>Neoptera</taxon>
        <taxon>Paraneoptera</taxon>
        <taxon>Hemiptera</taxon>
        <taxon>Heteroptera</taxon>
        <taxon>Panheteroptera</taxon>
        <taxon>Cimicomorpha</taxon>
        <taxon>Miridae</taxon>
        <taxon>Mirini</taxon>
        <taxon>Lygus</taxon>
    </lineage>
</organism>
<feature type="non-terminal residue" evidence="2">
    <location>
        <position position="189"/>
    </location>
</feature>
<accession>A0A0A9WGV5</accession>
<dbReference type="Gene3D" id="3.30.420.10">
    <property type="entry name" value="Ribonuclease H-like superfamily/Ribonuclease H"/>
    <property type="match status" value="1"/>
</dbReference>
<feature type="domain" description="GAG-pre-integrase" evidence="1">
    <location>
        <begin position="44"/>
        <end position="99"/>
    </location>
</feature>
<name>A0A0A9WGV5_LYGHE</name>
<sequence length="189" mass="21653">MWLMCNLLSVGKVNKAGFEVIFGCDAATIVSKTMKIKCNTIGKLFVVQFQLGDNNAERCHVTANGEVWHRRLGHPCNQYMKMLDLPVPKKPCSACMKGKATKQPFKNVDGERSKRVGELIFTDICGPFREPTLNNERYFQVVIDDKSHFVTVFLLKNKSEAPFRLMDHLRILKNNDRRCTRIRCDNANE</sequence>
<reference evidence="2" key="1">
    <citation type="journal article" date="2014" name="PLoS ONE">
        <title>Transcriptome-Based Identification of ABC Transporters in the Western Tarnished Plant Bug Lygus hesperus.</title>
        <authorList>
            <person name="Hull J.J."/>
            <person name="Chaney K."/>
            <person name="Geib S.M."/>
            <person name="Fabrick J.A."/>
            <person name="Brent C.S."/>
            <person name="Walsh D."/>
            <person name="Lavine L.C."/>
        </authorList>
    </citation>
    <scope>NUCLEOTIDE SEQUENCE</scope>
</reference>
<dbReference type="InterPro" id="IPR025724">
    <property type="entry name" value="GAG-pre-integrase_dom"/>
</dbReference>
<gene>
    <name evidence="2" type="primary">POLX_58</name>
    <name evidence="2" type="ORF">CM83_104074</name>
</gene>
<reference evidence="2" key="2">
    <citation type="submission" date="2014-07" db="EMBL/GenBank/DDBJ databases">
        <authorList>
            <person name="Hull J."/>
        </authorList>
    </citation>
    <scope>NUCLEOTIDE SEQUENCE</scope>
</reference>
<evidence type="ECO:0000313" key="2">
    <source>
        <dbReference type="EMBL" id="JAG07667.1"/>
    </source>
</evidence>
<dbReference type="GO" id="GO:0003676">
    <property type="term" value="F:nucleic acid binding"/>
    <property type="evidence" value="ECO:0007669"/>
    <property type="project" value="InterPro"/>
</dbReference>
<dbReference type="PANTHER" id="PTHR42648">
    <property type="entry name" value="TRANSPOSASE, PUTATIVE-RELATED"/>
    <property type="match status" value="1"/>
</dbReference>
<dbReference type="PANTHER" id="PTHR42648:SF28">
    <property type="entry name" value="TRANSPOSON-ENCODED PROTEIN WITH RIBONUCLEASE H-LIKE AND RETROVIRUS ZINC FINGER-LIKE DOMAINS"/>
    <property type="match status" value="1"/>
</dbReference>
<proteinExistence type="predicted"/>
<evidence type="ECO:0000259" key="1">
    <source>
        <dbReference type="Pfam" id="PF13976"/>
    </source>
</evidence>
<protein>
    <submittedName>
        <fullName evidence="2">Retrovirus-related Pol polyprotein from transposon TNT 1-94</fullName>
    </submittedName>
</protein>
<dbReference type="SUPFAM" id="SSF53098">
    <property type="entry name" value="Ribonuclease H-like"/>
    <property type="match status" value="1"/>
</dbReference>
<dbReference type="InterPro" id="IPR036397">
    <property type="entry name" value="RNaseH_sf"/>
</dbReference>
<dbReference type="InterPro" id="IPR039537">
    <property type="entry name" value="Retrotran_Ty1/copia-like"/>
</dbReference>
<dbReference type="EMBL" id="GBHO01035937">
    <property type="protein sequence ID" value="JAG07667.1"/>
    <property type="molecule type" value="Transcribed_RNA"/>
</dbReference>
<dbReference type="AlphaFoldDB" id="A0A0A9WGV5"/>